<feature type="compositionally biased region" description="Polar residues" evidence="1">
    <location>
        <begin position="308"/>
        <end position="330"/>
    </location>
</feature>
<evidence type="ECO:0000313" key="4">
    <source>
        <dbReference type="Proteomes" id="UP000092993"/>
    </source>
</evidence>
<accession>A0A1C7LTJ0</accession>
<organism evidence="3 4">
    <name type="scientific">Grifola frondosa</name>
    <name type="common">Maitake</name>
    <name type="synonym">Polyporus frondosus</name>
    <dbReference type="NCBI Taxonomy" id="5627"/>
    <lineage>
        <taxon>Eukaryota</taxon>
        <taxon>Fungi</taxon>
        <taxon>Dikarya</taxon>
        <taxon>Basidiomycota</taxon>
        <taxon>Agaricomycotina</taxon>
        <taxon>Agaricomycetes</taxon>
        <taxon>Polyporales</taxon>
        <taxon>Grifolaceae</taxon>
        <taxon>Grifola</taxon>
    </lineage>
</organism>
<gene>
    <name evidence="3" type="ORF">A0H81_13962</name>
</gene>
<dbReference type="STRING" id="5627.A0A1C7LTJ0"/>
<dbReference type="EMBL" id="LUGG01000033">
    <property type="protein sequence ID" value="OBZ66114.1"/>
    <property type="molecule type" value="Genomic_DNA"/>
</dbReference>
<feature type="compositionally biased region" description="Low complexity" evidence="1">
    <location>
        <begin position="288"/>
        <end position="307"/>
    </location>
</feature>
<feature type="compositionally biased region" description="Polar residues" evidence="1">
    <location>
        <begin position="362"/>
        <end position="383"/>
    </location>
</feature>
<feature type="compositionally biased region" description="Basic and acidic residues" evidence="1">
    <location>
        <begin position="77"/>
        <end position="86"/>
    </location>
</feature>
<dbReference type="OMA" id="IIATHYS"/>
<dbReference type="AlphaFoldDB" id="A0A1C7LTJ0"/>
<dbReference type="InterPro" id="IPR045341">
    <property type="entry name" value="DUF6532"/>
</dbReference>
<dbReference type="OrthoDB" id="2800649at2759"/>
<feature type="domain" description="DUF6532" evidence="2">
    <location>
        <begin position="526"/>
        <end position="688"/>
    </location>
</feature>
<sequence length="952" mass="103341">MMPSNRINGIKSCREMKDTALALAFVAAYHVNVPNFPPHTTLHILLASMANTRPSNGSKHPGLPDAKKPRRSTQEVQKAKEAEKQVQRKANAAARKAAKDLAAIEDAMASADADQEVNRVTKPKIERPLVRTYAVADLSKLDKGKKRARSLSPDGAPIEEDVEMGDDSIQDDEGADDGEGSEDADDGEYADVGEDADTEDADDIDGTEVVEVDADADDQKVLSGFDTELTELATDYESSPPPKKAKVVHRDQIKAARGVSDVAKAKKSTVASNKKDTNATKNAAPSTVGKSNAAKNAAKSVGKSNAAQSVAKSVGKSNATQNAAKTTGKSNARKKQPQKATEAMSPAVAALSGPGMTKDWKSSGSECTTPSWQGPSCPPNSKQSGTTTTSRSSGSVVSAMVKTQVSTPVRPKPRPAYKGAAPTHQSVSNPTGMKVVEGGIVSEDECAEQDAARSSPIKNGKRLTSSGIVKEEVIDIVLDSDEQSEEEGSKRAPNSKSKKVLIPDEFRRNGRWRVLLSTILKYRASTTEPWTIGTDAEAIEVMNKAWEAVYGNTSVVKPASLEPYIQAASQRLCEWRSNIGNAAMGSVEAFFNSDDRFKDNRLARAEHSKDILNGLRFLWEYAPLNEEDKTKFRGLFRSSFVTDALRRHFALTRLGLSSVPGLFNKDNYPIGAIGIAAAAVERAFDLFSAQKVEVHKTGTNLTKTENRRSGQKTNVDNQFSELKYGLKTSQYARSAQGMRVEKLQKVIDSVTNPIVIADEEEDEERAMLLIPKKQAEIRQDKSKKCCSSFADVLQSFTPGAFRTVTLARCAYSFASRTLRLRQGYEDSDLTDLPPYDSDSPFAHLTRIDLDVLTFSSPIPLTSPPTTISLPIMSTTVAKEFSEVPKLSSDGSNYRIWLGRVERATGACEAEDLLIRAADSSSAAELKLNKQMLNENFPTHYSRSILVSRKFTP</sequence>
<feature type="region of interest" description="Disordered" evidence="1">
    <location>
        <begin position="232"/>
        <end position="432"/>
    </location>
</feature>
<evidence type="ECO:0000313" key="3">
    <source>
        <dbReference type="EMBL" id="OBZ66114.1"/>
    </source>
</evidence>
<feature type="compositionally biased region" description="Acidic residues" evidence="1">
    <location>
        <begin position="157"/>
        <end position="216"/>
    </location>
</feature>
<reference evidence="3 4" key="1">
    <citation type="submission" date="2016-03" db="EMBL/GenBank/DDBJ databases">
        <title>Whole genome sequencing of Grifola frondosa 9006-11.</title>
        <authorList>
            <person name="Min B."/>
            <person name="Park H."/>
            <person name="Kim J.-G."/>
            <person name="Cho H."/>
            <person name="Oh Y.-L."/>
            <person name="Kong W.-S."/>
            <person name="Choi I.-G."/>
        </authorList>
    </citation>
    <scope>NUCLEOTIDE SEQUENCE [LARGE SCALE GENOMIC DNA]</scope>
    <source>
        <strain evidence="3 4">9006-11</strain>
    </source>
</reference>
<name>A0A1C7LTJ0_GRIFR</name>
<feature type="compositionally biased region" description="Low complexity" evidence="1">
    <location>
        <begin position="384"/>
        <end position="398"/>
    </location>
</feature>
<comment type="caution">
    <text evidence="3">The sequence shown here is derived from an EMBL/GenBank/DDBJ whole genome shotgun (WGS) entry which is preliminary data.</text>
</comment>
<dbReference type="Pfam" id="PF20149">
    <property type="entry name" value="DUF6532"/>
    <property type="match status" value="1"/>
</dbReference>
<feature type="region of interest" description="Disordered" evidence="1">
    <location>
        <begin position="142"/>
        <end position="220"/>
    </location>
</feature>
<evidence type="ECO:0000256" key="1">
    <source>
        <dbReference type="SAM" id="MobiDB-lite"/>
    </source>
</evidence>
<keyword evidence="4" id="KW-1185">Reference proteome</keyword>
<evidence type="ECO:0000259" key="2">
    <source>
        <dbReference type="Pfam" id="PF20149"/>
    </source>
</evidence>
<feature type="region of interest" description="Disordered" evidence="1">
    <location>
        <begin position="53"/>
        <end position="93"/>
    </location>
</feature>
<protein>
    <recommendedName>
        <fullName evidence="2">DUF6532 domain-containing protein</fullName>
    </recommendedName>
</protein>
<proteinExistence type="predicted"/>
<dbReference type="Proteomes" id="UP000092993">
    <property type="component" value="Unassembled WGS sequence"/>
</dbReference>